<keyword evidence="2" id="KW-1185">Reference proteome</keyword>
<dbReference type="AlphaFoldDB" id="A0A9P1H9C8"/>
<comment type="caution">
    <text evidence="1">The sequence shown here is derived from an EMBL/GenBank/DDBJ whole genome shotgun (WGS) entry which is preliminary data.</text>
</comment>
<reference evidence="1" key="1">
    <citation type="submission" date="2022-11" db="EMBL/GenBank/DDBJ databases">
        <authorList>
            <person name="Scott C."/>
            <person name="Bruce N."/>
        </authorList>
    </citation>
    <scope>NUCLEOTIDE SEQUENCE</scope>
</reference>
<dbReference type="EMBL" id="CALLCH030000017">
    <property type="protein sequence ID" value="CAI4218346.1"/>
    <property type="molecule type" value="Genomic_DNA"/>
</dbReference>
<gene>
    <name evidence="1" type="ORF">PPNO1_LOCUS7936</name>
</gene>
<proteinExistence type="predicted"/>
<evidence type="ECO:0000313" key="2">
    <source>
        <dbReference type="Proteomes" id="UP000838763"/>
    </source>
</evidence>
<evidence type="ECO:0000313" key="1">
    <source>
        <dbReference type="EMBL" id="CAI4218346.1"/>
    </source>
</evidence>
<name>A0A9P1H9C8_9PEZI</name>
<dbReference type="Proteomes" id="UP000838763">
    <property type="component" value="Unassembled WGS sequence"/>
</dbReference>
<organism evidence="1 2">
    <name type="scientific">Parascedosporium putredinis</name>
    <dbReference type="NCBI Taxonomy" id="1442378"/>
    <lineage>
        <taxon>Eukaryota</taxon>
        <taxon>Fungi</taxon>
        <taxon>Dikarya</taxon>
        <taxon>Ascomycota</taxon>
        <taxon>Pezizomycotina</taxon>
        <taxon>Sordariomycetes</taxon>
        <taxon>Hypocreomycetidae</taxon>
        <taxon>Microascales</taxon>
        <taxon>Microascaceae</taxon>
        <taxon>Parascedosporium</taxon>
    </lineage>
</organism>
<protein>
    <submittedName>
        <fullName evidence="1">Uncharacterized protein</fullName>
    </submittedName>
</protein>
<accession>A0A9P1H9C8</accession>
<sequence>MLPTRENGGSEWSDGPMDENECYFSKETVWAIVMRRCGRRRVAKEDVLAGMGVDGFSGSISTTTPNSFSEFNIGRRIHFEDQVDESMEPPRSNEEVGLPILQRILFCGR</sequence>